<organism evidence="2 3">
    <name type="scientific">Xanthocytophaga flava</name>
    <dbReference type="NCBI Taxonomy" id="3048013"/>
    <lineage>
        <taxon>Bacteria</taxon>
        <taxon>Pseudomonadati</taxon>
        <taxon>Bacteroidota</taxon>
        <taxon>Cytophagia</taxon>
        <taxon>Cytophagales</taxon>
        <taxon>Rhodocytophagaceae</taxon>
        <taxon>Xanthocytophaga</taxon>
    </lineage>
</organism>
<proteinExistence type="predicted"/>
<dbReference type="EMBL" id="JASJOS010000025">
    <property type="protein sequence ID" value="MDJ1485929.1"/>
    <property type="molecule type" value="Genomic_DNA"/>
</dbReference>
<dbReference type="AlphaFoldDB" id="A0AAE3UDM4"/>
<evidence type="ECO:0000313" key="2">
    <source>
        <dbReference type="EMBL" id="MDJ1485929.1"/>
    </source>
</evidence>
<keyword evidence="1" id="KW-0732">Signal</keyword>
<feature type="signal peptide" evidence="1">
    <location>
        <begin position="1"/>
        <end position="37"/>
    </location>
</feature>
<dbReference type="Proteomes" id="UP001241110">
    <property type="component" value="Unassembled WGS sequence"/>
</dbReference>
<accession>A0AAE3UDM4</accession>
<reference evidence="2" key="1">
    <citation type="submission" date="2023-05" db="EMBL/GenBank/DDBJ databases">
        <authorList>
            <person name="Zhang X."/>
        </authorList>
    </citation>
    <scope>NUCLEOTIDE SEQUENCE</scope>
    <source>
        <strain evidence="2">YF14B1</strain>
    </source>
</reference>
<gene>
    <name evidence="2" type="ORF">QNI16_35940</name>
</gene>
<feature type="chain" id="PRO_5042200721" description="Transporter" evidence="1">
    <location>
        <begin position="38"/>
        <end position="294"/>
    </location>
</feature>
<sequence length="294" mass="33567">MNYLKTNYFRQPCLKNLLLSALLLTGMYLGVCFPAHAQIPVVDGLSNKQLIKELLKWVQDYMKQNQQDKRLAKILGENTAAGEKLKKLLDLKQQIEKELYLAKDFRKLRISDLSKIKSEVYGLPASDRYVTEVPYVREFVTMTGKTASVENSQKAYDYLFDGTSAYQPENSGSLTGYVENSKQAKAKQYALAIAAQKRKISVAMSYQRLSNQYTTLAEDLSKQITRDGEQKMSTGERIQAQKLANDYMLKSVEMKKKADQLLREASEKSKVVQQVDHSYQAARMRKQLSQTQVE</sequence>
<evidence type="ECO:0008006" key="4">
    <source>
        <dbReference type="Google" id="ProtNLM"/>
    </source>
</evidence>
<evidence type="ECO:0000256" key="1">
    <source>
        <dbReference type="SAM" id="SignalP"/>
    </source>
</evidence>
<protein>
    <recommendedName>
        <fullName evidence="4">Transporter</fullName>
    </recommendedName>
</protein>
<evidence type="ECO:0000313" key="3">
    <source>
        <dbReference type="Proteomes" id="UP001241110"/>
    </source>
</evidence>
<comment type="caution">
    <text evidence="2">The sequence shown here is derived from an EMBL/GenBank/DDBJ whole genome shotgun (WGS) entry which is preliminary data.</text>
</comment>
<name>A0AAE3UDM4_9BACT</name>